<gene>
    <name evidence="2" type="ORF">C8P69_101443</name>
</gene>
<organism evidence="2 3">
    <name type="scientific">Phreatobacter oligotrophus</name>
    <dbReference type="NCBI Taxonomy" id="1122261"/>
    <lineage>
        <taxon>Bacteria</taxon>
        <taxon>Pseudomonadati</taxon>
        <taxon>Pseudomonadota</taxon>
        <taxon>Alphaproteobacteria</taxon>
        <taxon>Hyphomicrobiales</taxon>
        <taxon>Phreatobacteraceae</taxon>
        <taxon>Phreatobacter</taxon>
    </lineage>
</organism>
<dbReference type="EMBL" id="PZZL01000001">
    <property type="protein sequence ID" value="PTM61772.1"/>
    <property type="molecule type" value="Genomic_DNA"/>
</dbReference>
<comment type="caution">
    <text evidence="2">The sequence shown here is derived from an EMBL/GenBank/DDBJ whole genome shotgun (WGS) entry which is preliminary data.</text>
</comment>
<evidence type="ECO:0000313" key="3">
    <source>
        <dbReference type="Proteomes" id="UP000241808"/>
    </source>
</evidence>
<sequence>MTAETRRIAIDLSTLLGLRKAEGGTGRDGLTPRRGTMVGQKPVSPAMVGQKPASPVMVGQKPGAPFTKA</sequence>
<accession>A0A2T4ZIF6</accession>
<dbReference type="AlphaFoldDB" id="A0A2T4ZIF6"/>
<proteinExistence type="predicted"/>
<dbReference type="RefSeq" id="WP_108174218.1">
    <property type="nucleotide sequence ID" value="NZ_PZZL01000001.1"/>
</dbReference>
<evidence type="ECO:0000313" key="2">
    <source>
        <dbReference type="EMBL" id="PTM61772.1"/>
    </source>
</evidence>
<dbReference type="Proteomes" id="UP000241808">
    <property type="component" value="Unassembled WGS sequence"/>
</dbReference>
<keyword evidence="3" id="KW-1185">Reference proteome</keyword>
<name>A0A2T4ZIF6_9HYPH</name>
<reference evidence="2 3" key="1">
    <citation type="submission" date="2018-04" db="EMBL/GenBank/DDBJ databases">
        <title>Genomic Encyclopedia of Archaeal and Bacterial Type Strains, Phase II (KMG-II): from individual species to whole genera.</title>
        <authorList>
            <person name="Goeker M."/>
        </authorList>
    </citation>
    <scope>NUCLEOTIDE SEQUENCE [LARGE SCALE GENOMIC DNA]</scope>
    <source>
        <strain evidence="2 3">DSM 25521</strain>
    </source>
</reference>
<feature type="region of interest" description="Disordered" evidence="1">
    <location>
        <begin position="21"/>
        <end position="69"/>
    </location>
</feature>
<protein>
    <submittedName>
        <fullName evidence="2">Uncharacterized protein</fullName>
    </submittedName>
</protein>
<evidence type="ECO:0000256" key="1">
    <source>
        <dbReference type="SAM" id="MobiDB-lite"/>
    </source>
</evidence>